<dbReference type="AlphaFoldDB" id="C6SB96"/>
<organism evidence="1">
    <name type="scientific">Neisseria meningitidis alpha153</name>
    <dbReference type="NCBI Taxonomy" id="663926"/>
    <lineage>
        <taxon>Bacteria</taxon>
        <taxon>Pseudomonadati</taxon>
        <taxon>Pseudomonadota</taxon>
        <taxon>Betaproteobacteria</taxon>
        <taxon>Neisseriales</taxon>
        <taxon>Neisseriaceae</taxon>
        <taxon>Neisseria</taxon>
    </lineage>
</organism>
<proteinExistence type="predicted"/>
<protein>
    <submittedName>
        <fullName evidence="1">Uncharacterized protein</fullName>
    </submittedName>
</protein>
<sequence>MVLILTKFVQVIVIIGTNFKRGAIKMPSENISDGIVFGKGNQCSANFR</sequence>
<gene>
    <name evidence="1" type="ORF">NME_0558</name>
</gene>
<name>C6SB96_NEIME</name>
<evidence type="ECO:0000313" key="1">
    <source>
        <dbReference type="EMBL" id="CBA04716.1"/>
    </source>
</evidence>
<reference evidence="1" key="1">
    <citation type="journal article" date="2008" name="Proc. Natl. Acad. Sci. U.S.A.">
        <title>Whole-genome comparison of disease and carriage strains provides insights into virulence evolution in Neisseria meningitidis.</title>
        <authorList>
            <person name="Schoen C."/>
            <person name="Blom J."/>
            <person name="Claus H."/>
            <person name="Schramm-Glueck A."/>
            <person name="Brandt P."/>
            <person name="Mueller T."/>
            <person name="Goesmann A."/>
            <person name="Joseph B."/>
            <person name="Konietzny S."/>
            <person name="Kurzai O."/>
            <person name="Schmitt C."/>
            <person name="Friedrich T."/>
            <person name="Linke B."/>
            <person name="Vogel U."/>
            <person name="Frosch M."/>
        </authorList>
    </citation>
    <scope>NUCLEOTIDE SEQUENCE</scope>
    <source>
        <strain evidence="1">Alpha153</strain>
    </source>
</reference>
<accession>C6SB96</accession>
<dbReference type="EMBL" id="AM889137">
    <property type="protein sequence ID" value="CBA04716.1"/>
    <property type="molecule type" value="Genomic_DNA"/>
</dbReference>